<protein>
    <submittedName>
        <fullName evidence="1">Uncharacterized protein</fullName>
    </submittedName>
</protein>
<name>A0A9Q9B919_9PEZI</name>
<evidence type="ECO:0000313" key="2">
    <source>
        <dbReference type="Proteomes" id="UP001056384"/>
    </source>
</evidence>
<organism evidence="1 2">
    <name type="scientific">Septoria linicola</name>
    <dbReference type="NCBI Taxonomy" id="215465"/>
    <lineage>
        <taxon>Eukaryota</taxon>
        <taxon>Fungi</taxon>
        <taxon>Dikarya</taxon>
        <taxon>Ascomycota</taxon>
        <taxon>Pezizomycotina</taxon>
        <taxon>Dothideomycetes</taxon>
        <taxon>Dothideomycetidae</taxon>
        <taxon>Mycosphaerellales</taxon>
        <taxon>Mycosphaerellaceae</taxon>
        <taxon>Septoria</taxon>
    </lineage>
</organism>
<dbReference type="Proteomes" id="UP001056384">
    <property type="component" value="Chromosome 13"/>
</dbReference>
<gene>
    <name evidence="1" type="ORF">Slin15195_G129270</name>
</gene>
<reference evidence="1" key="1">
    <citation type="submission" date="2022-06" db="EMBL/GenBank/DDBJ databases">
        <title>Complete genome sequences of two strains of the flax pathogen Septoria linicola.</title>
        <authorList>
            <person name="Lapalu N."/>
            <person name="Simon A."/>
            <person name="Demenou B."/>
            <person name="Paumier D."/>
            <person name="Guillot M.-P."/>
            <person name="Gout L."/>
            <person name="Valade R."/>
        </authorList>
    </citation>
    <scope>NUCLEOTIDE SEQUENCE</scope>
    <source>
        <strain evidence="1">SE15195</strain>
    </source>
</reference>
<sequence>MLMNRPTMDIAIVITSMVDDVAMSLAPKRVGGQVGGDGSDQWT</sequence>
<dbReference type="AlphaFoldDB" id="A0A9Q9B919"/>
<accession>A0A9Q9B919</accession>
<dbReference type="EMBL" id="CP099430">
    <property type="protein sequence ID" value="USW59608.1"/>
    <property type="molecule type" value="Genomic_DNA"/>
</dbReference>
<proteinExistence type="predicted"/>
<evidence type="ECO:0000313" key="1">
    <source>
        <dbReference type="EMBL" id="USW59608.1"/>
    </source>
</evidence>
<keyword evidence="2" id="KW-1185">Reference proteome</keyword>